<evidence type="ECO:0000256" key="2">
    <source>
        <dbReference type="SAM" id="MobiDB-lite"/>
    </source>
</evidence>
<feature type="region of interest" description="Disordered" evidence="2">
    <location>
        <begin position="1"/>
        <end position="26"/>
    </location>
</feature>
<dbReference type="InterPro" id="IPR045087">
    <property type="entry name" value="Cu-oxidase_fam"/>
</dbReference>
<keyword evidence="3" id="KW-0472">Membrane</keyword>
<evidence type="ECO:0000256" key="3">
    <source>
        <dbReference type="SAM" id="Phobius"/>
    </source>
</evidence>
<keyword evidence="6" id="KW-1185">Reference proteome</keyword>
<accession>A0AAD3CE57</accession>
<evidence type="ECO:0000256" key="1">
    <source>
        <dbReference type="ARBA" id="ARBA00022723"/>
    </source>
</evidence>
<reference evidence="5 6" key="1">
    <citation type="journal article" date="2021" name="Sci. Rep.">
        <title>The genome of the diatom Chaetoceros tenuissimus carries an ancient integrated fragment of an extant virus.</title>
        <authorList>
            <person name="Hongo Y."/>
            <person name="Kimura K."/>
            <person name="Takaki Y."/>
            <person name="Yoshida Y."/>
            <person name="Baba S."/>
            <person name="Kobayashi G."/>
            <person name="Nagasaki K."/>
            <person name="Hano T."/>
            <person name="Tomaru Y."/>
        </authorList>
    </citation>
    <scope>NUCLEOTIDE SEQUENCE [LARGE SCALE GENOMIC DNA]</scope>
    <source>
        <strain evidence="5 6">NIES-3715</strain>
    </source>
</reference>
<evidence type="ECO:0000313" key="5">
    <source>
        <dbReference type="EMBL" id="GFH44198.1"/>
    </source>
</evidence>
<dbReference type="InterPro" id="IPR002355">
    <property type="entry name" value="Cu_oxidase_Cu_BS"/>
</dbReference>
<dbReference type="SUPFAM" id="SSF49503">
    <property type="entry name" value="Cupredoxins"/>
    <property type="match status" value="2"/>
</dbReference>
<keyword evidence="3" id="KW-0812">Transmembrane</keyword>
<dbReference type="Pfam" id="PF07731">
    <property type="entry name" value="Cu-oxidase_2"/>
    <property type="match status" value="1"/>
</dbReference>
<dbReference type="Gene3D" id="2.60.40.420">
    <property type="entry name" value="Cupredoxins - blue copper proteins"/>
    <property type="match status" value="2"/>
</dbReference>
<dbReference type="AlphaFoldDB" id="A0AAD3CE57"/>
<evidence type="ECO:0000259" key="4">
    <source>
        <dbReference type="Pfam" id="PF07731"/>
    </source>
</evidence>
<dbReference type="PANTHER" id="PTHR11709">
    <property type="entry name" value="MULTI-COPPER OXIDASE"/>
    <property type="match status" value="1"/>
</dbReference>
<dbReference type="GO" id="GO:0005507">
    <property type="term" value="F:copper ion binding"/>
    <property type="evidence" value="ECO:0007669"/>
    <property type="project" value="InterPro"/>
</dbReference>
<proteinExistence type="predicted"/>
<evidence type="ECO:0000313" key="6">
    <source>
        <dbReference type="Proteomes" id="UP001054902"/>
    </source>
</evidence>
<keyword evidence="1" id="KW-0479">Metal-binding</keyword>
<dbReference type="PROSITE" id="PS00080">
    <property type="entry name" value="MULTICOPPER_OXIDASE2"/>
    <property type="match status" value="1"/>
</dbReference>
<dbReference type="PANTHER" id="PTHR11709:SF518">
    <property type="entry name" value="MULTICOPPER OXIDASE"/>
    <property type="match status" value="1"/>
</dbReference>
<comment type="caution">
    <text evidence="5">The sequence shown here is derived from an EMBL/GenBank/DDBJ whole genome shotgun (WGS) entry which is preliminary data.</text>
</comment>
<dbReference type="EMBL" id="BLLK01000019">
    <property type="protein sequence ID" value="GFH44198.1"/>
    <property type="molecule type" value="Genomic_DNA"/>
</dbReference>
<keyword evidence="3" id="KW-1133">Transmembrane helix</keyword>
<feature type="domain" description="Plastocyanin-like" evidence="4">
    <location>
        <begin position="229"/>
        <end position="297"/>
    </location>
</feature>
<name>A0AAD3CE57_9STRA</name>
<dbReference type="GO" id="GO:0016491">
    <property type="term" value="F:oxidoreductase activity"/>
    <property type="evidence" value="ECO:0007669"/>
    <property type="project" value="InterPro"/>
</dbReference>
<dbReference type="InterPro" id="IPR008972">
    <property type="entry name" value="Cupredoxin"/>
</dbReference>
<protein>
    <submittedName>
        <fullName evidence="5">Multicopper oxidase mco</fullName>
    </submittedName>
</protein>
<feature type="transmembrane region" description="Helical" evidence="3">
    <location>
        <begin position="321"/>
        <end position="342"/>
    </location>
</feature>
<dbReference type="InterPro" id="IPR011706">
    <property type="entry name" value="Cu-oxidase_C"/>
</dbReference>
<dbReference type="Proteomes" id="UP001054902">
    <property type="component" value="Unassembled WGS sequence"/>
</dbReference>
<sequence length="349" mass="38439">MTLADNHMGGTHWMHPHRHGSSSLQTGGGAVSAVIVEDPPNILPKQVEDAKEVIFLAHLLDMEELQETADESSDGLFAVNGNLPQTSVVVNGQFNPIISIVAGEWVRFRVIWASWLEGNLNLSVDGCEMHLLAKDGIYIRDFPRSIETAPIVPGVQTTNDSPIQTQNLEAWTPSYPEYLTDLRSSIPSPGCTCTTEFDRRAVNGIPFPSDKESYLHATYLGAIVDRNIESRGHPYHQHIYPFQLISGLNTFGGYNQIGDWHDTYTGRGLIRFSPTEFTGKMMVHCHRLNHEDEGMMAIENIGTDGTCTCTESQNGGLDNEVIIGIAAGAGALVFAISAYVLYRKRKIVK</sequence>
<gene>
    <name evidence="5" type="ORF">CTEN210_00672</name>
</gene>
<organism evidence="5 6">
    <name type="scientific">Chaetoceros tenuissimus</name>
    <dbReference type="NCBI Taxonomy" id="426638"/>
    <lineage>
        <taxon>Eukaryota</taxon>
        <taxon>Sar</taxon>
        <taxon>Stramenopiles</taxon>
        <taxon>Ochrophyta</taxon>
        <taxon>Bacillariophyta</taxon>
        <taxon>Coscinodiscophyceae</taxon>
        <taxon>Chaetocerotophycidae</taxon>
        <taxon>Chaetocerotales</taxon>
        <taxon>Chaetocerotaceae</taxon>
        <taxon>Chaetoceros</taxon>
    </lineage>
</organism>